<organism evidence="2 3">
    <name type="scientific">Solemya elarraichensis gill symbiont</name>
    <dbReference type="NCBI Taxonomy" id="1918949"/>
    <lineage>
        <taxon>Bacteria</taxon>
        <taxon>Pseudomonadati</taxon>
        <taxon>Pseudomonadota</taxon>
        <taxon>Gammaproteobacteria</taxon>
        <taxon>sulfur-oxidizing symbionts</taxon>
    </lineage>
</organism>
<dbReference type="CDD" id="cd06532">
    <property type="entry name" value="Glyco_transf_25"/>
    <property type="match status" value="1"/>
</dbReference>
<gene>
    <name evidence="2" type="ORF">BOW52_01850</name>
</gene>
<reference evidence="2 3" key="1">
    <citation type="submission" date="2016-11" db="EMBL/GenBank/DDBJ databases">
        <title>Mixed transmission modes and dynamic genome evolution in an obligate animal-bacterial symbiosis.</title>
        <authorList>
            <person name="Russell S.L."/>
            <person name="Corbett-Detig R.B."/>
            <person name="Cavanaugh C.M."/>
        </authorList>
    </citation>
    <scope>NUCLEOTIDE SEQUENCE [LARGE SCALE GENOMIC DNA]</scope>
    <source>
        <strain evidence="2">Sp-SM6</strain>
    </source>
</reference>
<dbReference type="Proteomes" id="UP000190198">
    <property type="component" value="Unassembled WGS sequence"/>
</dbReference>
<comment type="caution">
    <text evidence="2">The sequence shown here is derived from an EMBL/GenBank/DDBJ whole genome shotgun (WGS) entry which is preliminary data.</text>
</comment>
<dbReference type="RefSeq" id="WP_078476168.1">
    <property type="nucleotide sequence ID" value="NZ_MPRK01000016.1"/>
</dbReference>
<protein>
    <recommendedName>
        <fullName evidence="1">Glycosyl transferase family 25 domain-containing protein</fullName>
    </recommendedName>
</protein>
<evidence type="ECO:0000259" key="1">
    <source>
        <dbReference type="Pfam" id="PF01755"/>
    </source>
</evidence>
<keyword evidence="3" id="KW-1185">Reference proteome</keyword>
<proteinExistence type="predicted"/>
<accession>A0A1T2LCB8</accession>
<dbReference type="InterPro" id="IPR002654">
    <property type="entry name" value="Glyco_trans_25"/>
</dbReference>
<dbReference type="AlphaFoldDB" id="A0A1T2LCB8"/>
<dbReference type="Pfam" id="PF01755">
    <property type="entry name" value="Glyco_transf_25"/>
    <property type="match status" value="1"/>
</dbReference>
<sequence>MDMPTFVINLDRRQDRMEHIQSQLDKIDLDFIRIPAVDGHTLDKNIASEQAPDISDCEYACYSSHRKCWEALVQSDYQRCLILEDDVIVSQNLKSILNNDDFFIGHTGIVRLETHRRKVWVKREADYTLDGISLRKLCSGSLGTGAYVISRKHAEKLLESITRPTMAIDHILFNPKSSFFEHGNTSQIDPAPCVQGKRDEINSKNEVFSSDIGLNRTGISKQRLSRYGRIKREVSRSTRLPGSLATMAYRYFVLGQRRTIIDFSASI</sequence>
<dbReference type="EMBL" id="MPRK01000016">
    <property type="protein sequence ID" value="OOZ42730.1"/>
    <property type="molecule type" value="Genomic_DNA"/>
</dbReference>
<feature type="domain" description="Glycosyl transferase family 25" evidence="1">
    <location>
        <begin position="4"/>
        <end position="171"/>
    </location>
</feature>
<dbReference type="OrthoDB" id="9816113at2"/>
<name>A0A1T2LCB8_9GAMM</name>
<evidence type="ECO:0000313" key="3">
    <source>
        <dbReference type="Proteomes" id="UP000190198"/>
    </source>
</evidence>
<evidence type="ECO:0000313" key="2">
    <source>
        <dbReference type="EMBL" id="OOZ42730.1"/>
    </source>
</evidence>